<dbReference type="STRING" id="151549.A0A4C2A9J1"/>
<comment type="subcellular location">
    <subcellularLocation>
        <location evidence="1">Nucleus</location>
    </subcellularLocation>
</comment>
<dbReference type="OrthoDB" id="3437960at2759"/>
<keyword evidence="3" id="KW-0677">Repeat</keyword>
<dbReference type="Gene3D" id="3.30.160.60">
    <property type="entry name" value="Classic Zinc Finger"/>
    <property type="match status" value="4"/>
</dbReference>
<evidence type="ECO:0000256" key="5">
    <source>
        <dbReference type="ARBA" id="ARBA00022833"/>
    </source>
</evidence>
<feature type="domain" description="C2H2-type" evidence="9">
    <location>
        <begin position="310"/>
        <end position="338"/>
    </location>
</feature>
<keyword evidence="6" id="KW-0539">Nucleus</keyword>
<dbReference type="InterPro" id="IPR036236">
    <property type="entry name" value="Znf_C2H2_sf"/>
</dbReference>
<dbReference type="GO" id="GO:0003676">
    <property type="term" value="F:nucleic acid binding"/>
    <property type="evidence" value="ECO:0007669"/>
    <property type="project" value="InterPro"/>
</dbReference>
<dbReference type="InterPro" id="IPR003604">
    <property type="entry name" value="Matrin/U1-like-C_Znf_C2H2"/>
</dbReference>
<dbReference type="Pfam" id="PF13894">
    <property type="entry name" value="zf-C2H2_4"/>
    <property type="match status" value="1"/>
</dbReference>
<dbReference type="InterPro" id="IPR022755">
    <property type="entry name" value="Znf_C2H2_jaz"/>
</dbReference>
<feature type="compositionally biased region" description="Basic residues" evidence="8">
    <location>
        <begin position="163"/>
        <end position="180"/>
    </location>
</feature>
<dbReference type="FunFam" id="3.30.160.60:FF:000446">
    <property type="entry name" value="Zinc finger protein"/>
    <property type="match status" value="1"/>
</dbReference>
<dbReference type="GO" id="GO:0005634">
    <property type="term" value="C:nucleus"/>
    <property type="evidence" value="ECO:0007669"/>
    <property type="project" value="UniProtKB-SubCell"/>
</dbReference>
<feature type="compositionally biased region" description="Basic and acidic residues" evidence="8">
    <location>
        <begin position="148"/>
        <end position="157"/>
    </location>
</feature>
<keyword evidence="11" id="KW-1185">Reference proteome</keyword>
<evidence type="ECO:0000256" key="2">
    <source>
        <dbReference type="ARBA" id="ARBA00022723"/>
    </source>
</evidence>
<dbReference type="GO" id="GO:0008270">
    <property type="term" value="F:zinc ion binding"/>
    <property type="evidence" value="ECO:0007669"/>
    <property type="project" value="UniProtKB-KW"/>
</dbReference>
<dbReference type="EMBL" id="BGZK01002692">
    <property type="protein sequence ID" value="GBP95859.1"/>
    <property type="molecule type" value="Genomic_DNA"/>
</dbReference>
<dbReference type="InterPro" id="IPR013087">
    <property type="entry name" value="Znf_C2H2_type"/>
</dbReference>
<evidence type="ECO:0000256" key="1">
    <source>
        <dbReference type="ARBA" id="ARBA00004123"/>
    </source>
</evidence>
<dbReference type="FunFam" id="3.30.160.60:FF:000100">
    <property type="entry name" value="Zinc finger 45-like"/>
    <property type="match status" value="1"/>
</dbReference>
<feature type="region of interest" description="Disordered" evidence="8">
    <location>
        <begin position="247"/>
        <end position="270"/>
    </location>
</feature>
<keyword evidence="4 7" id="KW-0863">Zinc-finger</keyword>
<dbReference type="GO" id="GO:0000981">
    <property type="term" value="F:DNA-binding transcription factor activity, RNA polymerase II-specific"/>
    <property type="evidence" value="ECO:0007669"/>
    <property type="project" value="TreeGrafter"/>
</dbReference>
<dbReference type="PROSITE" id="PS50157">
    <property type="entry name" value="ZINC_FINGER_C2H2_2"/>
    <property type="match status" value="5"/>
</dbReference>
<feature type="compositionally biased region" description="Basic and acidic residues" evidence="8">
    <location>
        <begin position="248"/>
        <end position="257"/>
    </location>
</feature>
<dbReference type="Pfam" id="PF12171">
    <property type="entry name" value="zf-C2H2_jaz"/>
    <property type="match status" value="1"/>
</dbReference>
<dbReference type="AlphaFoldDB" id="A0A4C2A9J1"/>
<protein>
    <submittedName>
        <fullName evidence="10">Zinc finger protein 112</fullName>
    </submittedName>
</protein>
<feature type="domain" description="C2H2-type" evidence="9">
    <location>
        <begin position="416"/>
        <end position="443"/>
    </location>
</feature>
<dbReference type="SMART" id="SM00451">
    <property type="entry name" value="ZnF_U1"/>
    <property type="match status" value="1"/>
</dbReference>
<evidence type="ECO:0000313" key="10">
    <source>
        <dbReference type="EMBL" id="GBP95859.1"/>
    </source>
</evidence>
<feature type="non-terminal residue" evidence="10">
    <location>
        <position position="464"/>
    </location>
</feature>
<dbReference type="PROSITE" id="PS00028">
    <property type="entry name" value="ZINC_FINGER_C2H2_1"/>
    <property type="match status" value="4"/>
</dbReference>
<evidence type="ECO:0000256" key="4">
    <source>
        <dbReference type="ARBA" id="ARBA00022771"/>
    </source>
</evidence>
<proteinExistence type="predicted"/>
<comment type="caution">
    <text evidence="10">The sequence shown here is derived from an EMBL/GenBank/DDBJ whole genome shotgun (WGS) entry which is preliminary data.</text>
</comment>
<evidence type="ECO:0000256" key="8">
    <source>
        <dbReference type="SAM" id="MobiDB-lite"/>
    </source>
</evidence>
<dbReference type="PANTHER" id="PTHR24394:SF29">
    <property type="entry name" value="MYONEURIN"/>
    <property type="match status" value="1"/>
</dbReference>
<feature type="domain" description="C2H2-type" evidence="9">
    <location>
        <begin position="227"/>
        <end position="254"/>
    </location>
</feature>
<gene>
    <name evidence="10" type="primary">Znf112</name>
    <name evidence="10" type="ORF">EVAR_70833_1</name>
</gene>
<sequence>MFKLRECALEDYYKSIIGSMSEINYSDINVTDRQNLQLCSNLVSVFNNHIEEHYCDIKGRFSINSHGDTIESTSHSKFYEVKIENDVKAESDEIPILDLTNNEQVFTTPIQTREMSKRRKISENKYAHKRQKVKVESPVAFDYSSEESLDRSIKEESPPIQNSKRRIKRSKSTIPKRKTGKKWDPNELTPLEIKMQDKFTIKRLTLEEQLEEVAKKKMSSQYLNSKYKCDSCYKGFSDPEAYNRHVAKHDPESEKQNQETNDDIQPQQQKMAKVPGKYCQACNIMCNTSLNWKVHIESIKHKTNIANKDLTCSVCKEVLPTGEDLRLHHRKLHPNTRRRTAYGINPFLPKSWPAKCPHCTDELPNAHKYWWHFRKAHPDKQYPMVKNHICDICGKGFKGNAYLQYHRRTHFEERSYKCKQCPKSFFNRFNLQNHVKSHSDNRPYPCSVCFKAFKLKNALDRHFR</sequence>
<keyword evidence="5" id="KW-0862">Zinc</keyword>
<dbReference type="Proteomes" id="UP000299102">
    <property type="component" value="Unassembled WGS sequence"/>
</dbReference>
<feature type="region of interest" description="Disordered" evidence="8">
    <location>
        <begin position="147"/>
        <end position="185"/>
    </location>
</feature>
<evidence type="ECO:0000256" key="7">
    <source>
        <dbReference type="PROSITE-ProRule" id="PRU00042"/>
    </source>
</evidence>
<dbReference type="Pfam" id="PF00096">
    <property type="entry name" value="zf-C2H2"/>
    <property type="match status" value="2"/>
</dbReference>
<organism evidence="10 11">
    <name type="scientific">Eumeta variegata</name>
    <name type="common">Bagworm moth</name>
    <name type="synonym">Eumeta japonica</name>
    <dbReference type="NCBI Taxonomy" id="151549"/>
    <lineage>
        <taxon>Eukaryota</taxon>
        <taxon>Metazoa</taxon>
        <taxon>Ecdysozoa</taxon>
        <taxon>Arthropoda</taxon>
        <taxon>Hexapoda</taxon>
        <taxon>Insecta</taxon>
        <taxon>Pterygota</taxon>
        <taxon>Neoptera</taxon>
        <taxon>Endopterygota</taxon>
        <taxon>Lepidoptera</taxon>
        <taxon>Glossata</taxon>
        <taxon>Ditrysia</taxon>
        <taxon>Tineoidea</taxon>
        <taxon>Psychidae</taxon>
        <taxon>Oiketicinae</taxon>
        <taxon>Eumeta</taxon>
    </lineage>
</organism>
<accession>A0A4C2A9J1</accession>
<dbReference type="SUPFAM" id="SSF57667">
    <property type="entry name" value="beta-beta-alpha zinc fingers"/>
    <property type="match status" value="3"/>
</dbReference>
<feature type="domain" description="C2H2-type" evidence="9">
    <location>
        <begin position="444"/>
        <end position="464"/>
    </location>
</feature>
<evidence type="ECO:0000259" key="9">
    <source>
        <dbReference type="PROSITE" id="PS50157"/>
    </source>
</evidence>
<evidence type="ECO:0000256" key="6">
    <source>
        <dbReference type="ARBA" id="ARBA00023242"/>
    </source>
</evidence>
<reference evidence="10 11" key="1">
    <citation type="journal article" date="2019" name="Commun. Biol.">
        <title>The bagworm genome reveals a unique fibroin gene that provides high tensile strength.</title>
        <authorList>
            <person name="Kono N."/>
            <person name="Nakamura H."/>
            <person name="Ohtoshi R."/>
            <person name="Tomita M."/>
            <person name="Numata K."/>
            <person name="Arakawa K."/>
        </authorList>
    </citation>
    <scope>NUCLEOTIDE SEQUENCE [LARGE SCALE GENOMIC DNA]</scope>
</reference>
<dbReference type="PANTHER" id="PTHR24394">
    <property type="entry name" value="ZINC FINGER PROTEIN"/>
    <property type="match status" value="1"/>
</dbReference>
<keyword evidence="2" id="KW-0479">Metal-binding</keyword>
<evidence type="ECO:0000313" key="11">
    <source>
        <dbReference type="Proteomes" id="UP000299102"/>
    </source>
</evidence>
<name>A0A4C2A9J1_EUMVA</name>
<dbReference type="SMART" id="SM00355">
    <property type="entry name" value="ZnF_C2H2"/>
    <property type="match status" value="7"/>
</dbReference>
<evidence type="ECO:0000256" key="3">
    <source>
        <dbReference type="ARBA" id="ARBA00022737"/>
    </source>
</evidence>
<feature type="domain" description="C2H2-type" evidence="9">
    <location>
        <begin position="388"/>
        <end position="415"/>
    </location>
</feature>